<keyword evidence="9 11" id="KW-1133">Transmembrane helix</keyword>
<evidence type="ECO:0000313" key="13">
    <source>
        <dbReference type="EMBL" id="GGH34788.1"/>
    </source>
</evidence>
<keyword evidence="10 11" id="KW-0472">Membrane</keyword>
<comment type="caution">
    <text evidence="13">The sequence shown here is derived from an EMBL/GenBank/DDBJ whole genome shotgun (WGS) entry which is preliminary data.</text>
</comment>
<feature type="transmembrane region" description="Helical" evidence="11">
    <location>
        <begin position="326"/>
        <end position="348"/>
    </location>
</feature>
<evidence type="ECO:0000256" key="3">
    <source>
        <dbReference type="ARBA" id="ARBA00009120"/>
    </source>
</evidence>
<keyword evidence="8 11" id="KW-0812">Transmembrane</keyword>
<dbReference type="Pfam" id="PF07690">
    <property type="entry name" value="MFS_1"/>
    <property type="match status" value="1"/>
</dbReference>
<protein>
    <submittedName>
        <fullName evidence="13">L-fucose:H+ symporter permease</fullName>
    </submittedName>
</protein>
<dbReference type="NCBIfam" id="TIGR00885">
    <property type="entry name" value="fucP"/>
    <property type="match status" value="1"/>
</dbReference>
<feature type="transmembrane region" description="Helical" evidence="11">
    <location>
        <begin position="272"/>
        <end position="290"/>
    </location>
</feature>
<dbReference type="PANTHER" id="PTHR43702:SF3">
    <property type="entry name" value="PROTEIN TSGA"/>
    <property type="match status" value="1"/>
</dbReference>
<dbReference type="InterPro" id="IPR020846">
    <property type="entry name" value="MFS_dom"/>
</dbReference>
<feature type="domain" description="Major facilitator superfamily (MFS) profile" evidence="12">
    <location>
        <begin position="9"/>
        <end position="410"/>
    </location>
</feature>
<dbReference type="InterPro" id="IPR005275">
    <property type="entry name" value="Lfuc_symporter_FucP"/>
</dbReference>
<dbReference type="RefSeq" id="WP_188932696.1">
    <property type="nucleotide sequence ID" value="NZ_BMIA01000002.1"/>
</dbReference>
<organism evidence="13 14">
    <name type="scientific">Dyadobacter endophyticus</name>
    <dbReference type="NCBI Taxonomy" id="1749036"/>
    <lineage>
        <taxon>Bacteria</taxon>
        <taxon>Pseudomonadati</taxon>
        <taxon>Bacteroidota</taxon>
        <taxon>Cytophagia</taxon>
        <taxon>Cytophagales</taxon>
        <taxon>Spirosomataceae</taxon>
        <taxon>Dyadobacter</taxon>
    </lineage>
</organism>
<reference evidence="14" key="1">
    <citation type="journal article" date="2019" name="Int. J. Syst. Evol. Microbiol.">
        <title>The Global Catalogue of Microorganisms (GCM) 10K type strain sequencing project: providing services to taxonomists for standard genome sequencing and annotation.</title>
        <authorList>
            <consortium name="The Broad Institute Genomics Platform"/>
            <consortium name="The Broad Institute Genome Sequencing Center for Infectious Disease"/>
            <person name="Wu L."/>
            <person name="Ma J."/>
        </authorList>
    </citation>
    <scope>NUCLEOTIDE SEQUENCE [LARGE SCALE GENOMIC DNA]</scope>
    <source>
        <strain evidence="14">CGMCC 1.15288</strain>
    </source>
</reference>
<dbReference type="InterPro" id="IPR036259">
    <property type="entry name" value="MFS_trans_sf"/>
</dbReference>
<evidence type="ECO:0000256" key="10">
    <source>
        <dbReference type="ARBA" id="ARBA00023136"/>
    </source>
</evidence>
<keyword evidence="7" id="KW-0762">Sugar transport</keyword>
<dbReference type="InterPro" id="IPR005964">
    <property type="entry name" value="Glc/Gal_transptr_bac"/>
</dbReference>
<evidence type="ECO:0000256" key="6">
    <source>
        <dbReference type="ARBA" id="ARBA00022519"/>
    </source>
</evidence>
<evidence type="ECO:0000313" key="14">
    <source>
        <dbReference type="Proteomes" id="UP000600214"/>
    </source>
</evidence>
<gene>
    <name evidence="13" type="primary">fucP</name>
    <name evidence="13" type="ORF">GCM10007423_25940</name>
</gene>
<dbReference type="NCBIfam" id="TIGR01272">
    <property type="entry name" value="gluP"/>
    <property type="match status" value="1"/>
</dbReference>
<feature type="transmembrane region" description="Helical" evidence="11">
    <location>
        <begin position="74"/>
        <end position="93"/>
    </location>
</feature>
<keyword evidence="14" id="KW-1185">Reference proteome</keyword>
<evidence type="ECO:0000256" key="9">
    <source>
        <dbReference type="ARBA" id="ARBA00022989"/>
    </source>
</evidence>
<comment type="function">
    <text evidence="1">Intake of glucose and galactose.</text>
</comment>
<evidence type="ECO:0000256" key="1">
    <source>
        <dbReference type="ARBA" id="ARBA00003321"/>
    </source>
</evidence>
<feature type="transmembrane region" description="Helical" evidence="11">
    <location>
        <begin position="360"/>
        <end position="379"/>
    </location>
</feature>
<feature type="transmembrane region" description="Helical" evidence="11">
    <location>
        <begin position="236"/>
        <end position="260"/>
    </location>
</feature>
<feature type="transmembrane region" description="Helical" evidence="11">
    <location>
        <begin position="47"/>
        <end position="67"/>
    </location>
</feature>
<dbReference type="EMBL" id="BMIA01000002">
    <property type="protein sequence ID" value="GGH34788.1"/>
    <property type="molecule type" value="Genomic_DNA"/>
</dbReference>
<accession>A0ABQ1YQE5</accession>
<dbReference type="InterPro" id="IPR050375">
    <property type="entry name" value="MFS_TsgA-like"/>
</dbReference>
<evidence type="ECO:0000256" key="11">
    <source>
        <dbReference type="SAM" id="Phobius"/>
    </source>
</evidence>
<dbReference type="Gene3D" id="1.20.1250.20">
    <property type="entry name" value="MFS general substrate transporter like domains"/>
    <property type="match status" value="2"/>
</dbReference>
<feature type="transmembrane region" description="Helical" evidence="11">
    <location>
        <begin position="189"/>
        <end position="208"/>
    </location>
</feature>
<feature type="transmembrane region" description="Helical" evidence="11">
    <location>
        <begin position="302"/>
        <end position="320"/>
    </location>
</feature>
<name>A0ABQ1YQE5_9BACT</name>
<dbReference type="PANTHER" id="PTHR43702">
    <property type="entry name" value="L-FUCOSE-PROTON SYMPORTER"/>
    <property type="match status" value="1"/>
</dbReference>
<feature type="transmembrane region" description="Helical" evidence="11">
    <location>
        <begin position="385"/>
        <end position="404"/>
    </location>
</feature>
<sequence>MTDRKTRLAVILITSLFFLWGFALNLNPILIPHLKKACQLSDFQSALIDSASYIAYFLIALPAGLFMKKYGYKAGIAFGLLLFATGSFLFYPAAEMRHFGFFLFALFVIASGLTMLETAANPYITVLGDADSATQRLNFAQSFNGLAAFLAPLMGGKFILSGKTLSEAEHQAMSPDQLNAYLNEEASSVQIPFILIGLVVLLVAVMIWRTSLPEIKEEEEEVEQKPSGSIWGEKNLILGTTAQFFYVGAQVCIRSFFIRFADHVAGIDEKTAAYLLSGALLAFMVGRFIGTYLMRFVAPPRLLAIYSIANIVLLIIAVITDGMFSVYALVGVEFFMSIMFPTIFALSIRGLGEKTKIGSSLVIMSIVGGAFFPVIMGQVSDISSIQTAYIVPAVCFLVVLYFAIRNSSVKSVTLGTSH</sequence>
<feature type="transmembrane region" description="Helical" evidence="11">
    <location>
        <begin position="99"/>
        <end position="116"/>
    </location>
</feature>
<evidence type="ECO:0000256" key="4">
    <source>
        <dbReference type="ARBA" id="ARBA00022448"/>
    </source>
</evidence>
<dbReference type="InterPro" id="IPR011701">
    <property type="entry name" value="MFS"/>
</dbReference>
<evidence type="ECO:0000256" key="5">
    <source>
        <dbReference type="ARBA" id="ARBA00022475"/>
    </source>
</evidence>
<evidence type="ECO:0000256" key="8">
    <source>
        <dbReference type="ARBA" id="ARBA00022692"/>
    </source>
</evidence>
<evidence type="ECO:0000259" key="12">
    <source>
        <dbReference type="PROSITE" id="PS50850"/>
    </source>
</evidence>
<keyword evidence="5" id="KW-1003">Cell membrane</keyword>
<keyword evidence="4" id="KW-0813">Transport</keyword>
<evidence type="ECO:0000256" key="2">
    <source>
        <dbReference type="ARBA" id="ARBA00004429"/>
    </source>
</evidence>
<feature type="transmembrane region" description="Helical" evidence="11">
    <location>
        <begin position="137"/>
        <end position="160"/>
    </location>
</feature>
<comment type="similarity">
    <text evidence="3">Belongs to the major facilitator superfamily. FHS transporter (TC 2.A.1.7) family.</text>
</comment>
<evidence type="ECO:0000256" key="7">
    <source>
        <dbReference type="ARBA" id="ARBA00022597"/>
    </source>
</evidence>
<dbReference type="PROSITE" id="PS50850">
    <property type="entry name" value="MFS"/>
    <property type="match status" value="1"/>
</dbReference>
<proteinExistence type="inferred from homology"/>
<keyword evidence="6" id="KW-0997">Cell inner membrane</keyword>
<dbReference type="SUPFAM" id="SSF103473">
    <property type="entry name" value="MFS general substrate transporter"/>
    <property type="match status" value="1"/>
</dbReference>
<comment type="subcellular location">
    <subcellularLocation>
        <location evidence="2">Cell inner membrane</location>
        <topology evidence="2">Multi-pass membrane protein</topology>
    </subcellularLocation>
</comment>
<dbReference type="CDD" id="cd17394">
    <property type="entry name" value="MFS_FucP_like"/>
    <property type="match status" value="1"/>
</dbReference>
<dbReference type="Proteomes" id="UP000600214">
    <property type="component" value="Unassembled WGS sequence"/>
</dbReference>